<protein>
    <submittedName>
        <fullName evidence="1">Uncharacterized protein</fullName>
    </submittedName>
</protein>
<accession>X0SDH5</accession>
<evidence type="ECO:0000313" key="1">
    <source>
        <dbReference type="EMBL" id="GAF79108.1"/>
    </source>
</evidence>
<proteinExistence type="predicted"/>
<feature type="non-terminal residue" evidence="1">
    <location>
        <position position="1"/>
    </location>
</feature>
<dbReference type="EMBL" id="BARS01008460">
    <property type="protein sequence ID" value="GAF79108.1"/>
    <property type="molecule type" value="Genomic_DNA"/>
</dbReference>
<sequence>DDAIYKDADGNVLDAIPNKEPEGWKTYSSDADDLIEHFQNHYDFFDNCVLEYDSSAGITMRIKGPEVNYIIIEGHDYQEVKNLFDEINGKTFKIYNKVSFTFKEGMITIKELTDENSILGDSRHQTGQLYVRGAEYFETLLKKMLDNLTDELPTLIGLDPQLDAEIAERLKK</sequence>
<dbReference type="AlphaFoldDB" id="X0SDH5"/>
<reference evidence="1" key="1">
    <citation type="journal article" date="2014" name="Front. Microbiol.">
        <title>High frequency of phylogenetically diverse reductive dehalogenase-homologous genes in deep subseafloor sedimentary metagenomes.</title>
        <authorList>
            <person name="Kawai M."/>
            <person name="Futagami T."/>
            <person name="Toyoda A."/>
            <person name="Takaki Y."/>
            <person name="Nishi S."/>
            <person name="Hori S."/>
            <person name="Arai W."/>
            <person name="Tsubouchi T."/>
            <person name="Morono Y."/>
            <person name="Uchiyama I."/>
            <person name="Ito T."/>
            <person name="Fujiyama A."/>
            <person name="Inagaki F."/>
            <person name="Takami H."/>
        </authorList>
    </citation>
    <scope>NUCLEOTIDE SEQUENCE</scope>
    <source>
        <strain evidence="1">Expedition CK06-06</strain>
    </source>
</reference>
<name>X0SDH5_9ZZZZ</name>
<gene>
    <name evidence="1" type="ORF">S01H1_16120</name>
</gene>
<organism evidence="1">
    <name type="scientific">marine sediment metagenome</name>
    <dbReference type="NCBI Taxonomy" id="412755"/>
    <lineage>
        <taxon>unclassified sequences</taxon>
        <taxon>metagenomes</taxon>
        <taxon>ecological metagenomes</taxon>
    </lineage>
</organism>
<comment type="caution">
    <text evidence="1">The sequence shown here is derived from an EMBL/GenBank/DDBJ whole genome shotgun (WGS) entry which is preliminary data.</text>
</comment>